<protein>
    <submittedName>
        <fullName evidence="6">Carboxypeptidase regulatory-like domain-containing protein</fullName>
    </submittedName>
</protein>
<evidence type="ECO:0000256" key="1">
    <source>
        <dbReference type="ARBA" id="ARBA00004442"/>
    </source>
</evidence>
<feature type="compositionally biased region" description="Gly residues" evidence="4">
    <location>
        <begin position="907"/>
        <end position="954"/>
    </location>
</feature>
<sequence length="1023" mass="108982">MFLWSIVNYRFISRFLSLWLAVLALAFAPLLRAQTPTGTLRGTVTDPSGAVIPSARVSITTTDGHTLATATSDASGAYAAAKLPAGTYIVIASAQGFAPSASKAVTIAAGQSKQFDVSLQIAIEKQQVVVNEDTPTVSVDPTSNANSLVLKGKDLDALSDDPDELQNELNALAGPGAGPNGGQIYIDGFTAGELPPKSAIREIRINQNPFSAQYDKLGYGRIEILTKPGTDKFRAQFMAQGNPSQLNTGNPFDKDIPDYYSYQYNGTVSGPISKNASYFVSAEHRTIQDDAVVDAYRLQGEVNGDFAAGIYTNAADYDTVAFNDAVVTPHGRTNISPRIDLQLGASNTLSVRYQFYDDNEKNEGVGQYSLRDQAYNTSSTEHTVQISDTQVLSDKVINETRFQFLRDFSKTTPASTDPETAVSGLETFGGYTGQTENDHTLRYELQNLTEIALKTHAINFGGRLRYARDANTSSSSFNGSFTFGGNQCSSSETDCTTTTAAEAYAATIQGLGTGETWAQIRAAGGGPSQLNLTYGSPNIVSSLTDVGLYYQDDWRAKQNLTLSYGVRWESQSGIHDKNDWAPRLSFAWGLAKPGKQAKTVLRGGYGFFYDRFALAEILQAKRLNENADSPQKEAVIEDPTCYSATSITSTDLTSCQEAGSTSSKTAVYQIAPDLHAPVTQQAAFSIERQVTKASTISVTYINSLGNHQLITRNANAPYMAGYDAADPNVYQYFSEAVFKQNQLMTNFNARFSPNLSLFGFYSASWANSDSSGVSGNPSNSANLKQDYGRASFDVRNRLFLMGSWSTRWNLRFSPFIVVQSGTPFNITTGEDNNGDSFFNDRPTFAQSGDTDTVATSYGTFNLNPTAGLAKGEKLVPVNYGDGPNLFTFNLRASKTFNFGPRVAGAASQGGGMGGPGGGPGGGGGHGGGGGPGGGPGGGLGPGGLSGNRGRGGPDGQQQQTPTHPRYSLTLNAQALNLFNDINLAAPTGILGSPEFGKSNALAGQIFSSGSASRRIFVQAVFSF</sequence>
<dbReference type="OrthoDB" id="98676at2"/>
<feature type="domain" description="TonB-dependent transporter Oar-like beta-barrel" evidence="5">
    <location>
        <begin position="576"/>
        <end position="899"/>
    </location>
</feature>
<dbReference type="GO" id="GO:0030246">
    <property type="term" value="F:carbohydrate binding"/>
    <property type="evidence" value="ECO:0007669"/>
    <property type="project" value="InterPro"/>
</dbReference>
<dbReference type="EMBL" id="SDMK01000001">
    <property type="protein sequence ID" value="RXS97161.1"/>
    <property type="molecule type" value="Genomic_DNA"/>
</dbReference>
<evidence type="ECO:0000259" key="5">
    <source>
        <dbReference type="Pfam" id="PF25183"/>
    </source>
</evidence>
<evidence type="ECO:0000256" key="2">
    <source>
        <dbReference type="ARBA" id="ARBA00023136"/>
    </source>
</evidence>
<reference evidence="6 7" key="1">
    <citation type="journal article" date="2016" name="Int. J. Syst. Evol. Microbiol.">
        <title>Acidipila dinghuensis sp. nov., an acidobacterium isolated from forest soil.</title>
        <authorList>
            <person name="Jiang Y.W."/>
            <person name="Wang J."/>
            <person name="Chen M.H."/>
            <person name="Lv Y.Y."/>
            <person name="Qiu L.H."/>
        </authorList>
    </citation>
    <scope>NUCLEOTIDE SEQUENCE [LARGE SCALE GENOMIC DNA]</scope>
    <source>
        <strain evidence="6 7">DHOF10</strain>
    </source>
</reference>
<dbReference type="Pfam" id="PF13620">
    <property type="entry name" value="CarboxypepD_reg"/>
    <property type="match status" value="1"/>
</dbReference>
<keyword evidence="6" id="KW-0378">Hydrolase</keyword>
<dbReference type="Gene3D" id="2.40.170.20">
    <property type="entry name" value="TonB-dependent receptor, beta-barrel domain"/>
    <property type="match status" value="1"/>
</dbReference>
<evidence type="ECO:0000313" key="6">
    <source>
        <dbReference type="EMBL" id="RXS97161.1"/>
    </source>
</evidence>
<accession>A0A4Q1SHT6</accession>
<comment type="caution">
    <text evidence="6">The sequence shown here is derived from an EMBL/GenBank/DDBJ whole genome shotgun (WGS) entry which is preliminary data.</text>
</comment>
<dbReference type="InterPro" id="IPR036942">
    <property type="entry name" value="Beta-barrel_TonB_sf"/>
</dbReference>
<feature type="region of interest" description="Disordered" evidence="4">
    <location>
        <begin position="905"/>
        <end position="963"/>
    </location>
</feature>
<keyword evidence="3" id="KW-0998">Cell outer membrane</keyword>
<evidence type="ECO:0000256" key="4">
    <source>
        <dbReference type="SAM" id="MobiDB-lite"/>
    </source>
</evidence>
<evidence type="ECO:0000313" key="7">
    <source>
        <dbReference type="Proteomes" id="UP000290253"/>
    </source>
</evidence>
<dbReference type="Proteomes" id="UP000290253">
    <property type="component" value="Unassembled WGS sequence"/>
</dbReference>
<dbReference type="InterPro" id="IPR013784">
    <property type="entry name" value="Carb-bd-like_fold"/>
</dbReference>
<dbReference type="SUPFAM" id="SSF56935">
    <property type="entry name" value="Porins"/>
    <property type="match status" value="1"/>
</dbReference>
<name>A0A4Q1SHT6_9BACT</name>
<dbReference type="Pfam" id="PF25183">
    <property type="entry name" value="OMP_b-brl_4"/>
    <property type="match status" value="1"/>
</dbReference>
<dbReference type="GO" id="GO:0009279">
    <property type="term" value="C:cell outer membrane"/>
    <property type="evidence" value="ECO:0007669"/>
    <property type="project" value="UniProtKB-SubCell"/>
</dbReference>
<dbReference type="GO" id="GO:0004180">
    <property type="term" value="F:carboxypeptidase activity"/>
    <property type="evidence" value="ECO:0007669"/>
    <property type="project" value="UniProtKB-KW"/>
</dbReference>
<dbReference type="AlphaFoldDB" id="A0A4Q1SHT6"/>
<keyword evidence="7" id="KW-1185">Reference proteome</keyword>
<evidence type="ECO:0000256" key="3">
    <source>
        <dbReference type="ARBA" id="ARBA00023237"/>
    </source>
</evidence>
<keyword evidence="6" id="KW-0645">Protease</keyword>
<comment type="subcellular location">
    <subcellularLocation>
        <location evidence="1">Cell outer membrane</location>
    </subcellularLocation>
</comment>
<dbReference type="Gene3D" id="2.60.40.1120">
    <property type="entry name" value="Carboxypeptidase-like, regulatory domain"/>
    <property type="match status" value="1"/>
</dbReference>
<dbReference type="InterPro" id="IPR057601">
    <property type="entry name" value="Oar-like_b-barrel"/>
</dbReference>
<gene>
    <name evidence="6" type="ORF">ESZ00_04385</name>
</gene>
<keyword evidence="6" id="KW-0121">Carboxypeptidase</keyword>
<keyword evidence="2" id="KW-0472">Membrane</keyword>
<organism evidence="6 7">
    <name type="scientific">Silvibacterium dinghuense</name>
    <dbReference type="NCBI Taxonomy" id="1560006"/>
    <lineage>
        <taxon>Bacteria</taxon>
        <taxon>Pseudomonadati</taxon>
        <taxon>Acidobacteriota</taxon>
        <taxon>Terriglobia</taxon>
        <taxon>Terriglobales</taxon>
        <taxon>Acidobacteriaceae</taxon>
        <taxon>Silvibacterium</taxon>
    </lineage>
</organism>
<proteinExistence type="predicted"/>
<dbReference type="SUPFAM" id="SSF49452">
    <property type="entry name" value="Starch-binding domain-like"/>
    <property type="match status" value="1"/>
</dbReference>